<dbReference type="InterPro" id="IPR002347">
    <property type="entry name" value="SDR_fam"/>
</dbReference>
<dbReference type="Gene3D" id="3.40.50.720">
    <property type="entry name" value="NAD(P)-binding Rossmann-like Domain"/>
    <property type="match status" value="1"/>
</dbReference>
<dbReference type="EMBL" id="MU006603">
    <property type="protein sequence ID" value="KAF2742821.1"/>
    <property type="molecule type" value="Genomic_DNA"/>
</dbReference>
<dbReference type="AlphaFoldDB" id="A0A6A6V0I5"/>
<evidence type="ECO:0000313" key="4">
    <source>
        <dbReference type="EMBL" id="KAF2742821.1"/>
    </source>
</evidence>
<evidence type="ECO:0000256" key="3">
    <source>
        <dbReference type="RuleBase" id="RU000363"/>
    </source>
</evidence>
<accession>A0A6A6V0I5</accession>
<gene>
    <name evidence="4" type="ORF">M011DRAFT_497266</name>
</gene>
<dbReference type="GO" id="GO:0016491">
    <property type="term" value="F:oxidoreductase activity"/>
    <property type="evidence" value="ECO:0007669"/>
    <property type="project" value="UniProtKB-KW"/>
</dbReference>
<organism evidence="4 5">
    <name type="scientific">Sporormia fimetaria CBS 119925</name>
    <dbReference type="NCBI Taxonomy" id="1340428"/>
    <lineage>
        <taxon>Eukaryota</taxon>
        <taxon>Fungi</taxon>
        <taxon>Dikarya</taxon>
        <taxon>Ascomycota</taxon>
        <taxon>Pezizomycotina</taxon>
        <taxon>Dothideomycetes</taxon>
        <taxon>Pleosporomycetidae</taxon>
        <taxon>Pleosporales</taxon>
        <taxon>Sporormiaceae</taxon>
        <taxon>Sporormia</taxon>
    </lineage>
</organism>
<dbReference type="PRINTS" id="PR00080">
    <property type="entry name" value="SDRFAMILY"/>
</dbReference>
<dbReference type="PRINTS" id="PR00081">
    <property type="entry name" value="GDHRDH"/>
</dbReference>
<comment type="similarity">
    <text evidence="1 3">Belongs to the short-chain dehydrogenases/reductases (SDR) family.</text>
</comment>
<dbReference type="Proteomes" id="UP000799440">
    <property type="component" value="Unassembled WGS sequence"/>
</dbReference>
<dbReference type="OrthoDB" id="1933717at2759"/>
<sequence>MDSISDAEKKLQGGVAVITGAGAGIGASLARRAGTLGMTVIVTDISTSRASSVAQSIREAGGKAEAMTVDVSQPTALDDLARTVFDKYGSARLLINNAGIETLGYTWEIPTARWEATLNINIHGVVHGCRAFIPKMLESGEECWIANLASIGGFSVMPTQTAYIMTKHAVQSFTECLFLELQLKKSKISVSSVTPGMLKTSIFDEEAGKGEAEEGSGLRKTMHDMMAGYGMDVDEGCRKIMRGIAEKRFWIDTQEEMTESAIQHRVKFLLERRDPEVHASARGLLEME</sequence>
<proteinExistence type="inferred from homology"/>
<keyword evidence="5" id="KW-1185">Reference proteome</keyword>
<dbReference type="InterPro" id="IPR036291">
    <property type="entry name" value="NAD(P)-bd_dom_sf"/>
</dbReference>
<keyword evidence="2" id="KW-0560">Oxidoreductase</keyword>
<evidence type="ECO:0000313" key="5">
    <source>
        <dbReference type="Proteomes" id="UP000799440"/>
    </source>
</evidence>
<evidence type="ECO:0000256" key="2">
    <source>
        <dbReference type="ARBA" id="ARBA00023002"/>
    </source>
</evidence>
<dbReference type="CDD" id="cd05233">
    <property type="entry name" value="SDR_c"/>
    <property type="match status" value="1"/>
</dbReference>
<name>A0A6A6V0I5_9PLEO</name>
<reference evidence="4" key="1">
    <citation type="journal article" date="2020" name="Stud. Mycol.">
        <title>101 Dothideomycetes genomes: a test case for predicting lifestyles and emergence of pathogens.</title>
        <authorList>
            <person name="Haridas S."/>
            <person name="Albert R."/>
            <person name="Binder M."/>
            <person name="Bloem J."/>
            <person name="Labutti K."/>
            <person name="Salamov A."/>
            <person name="Andreopoulos B."/>
            <person name="Baker S."/>
            <person name="Barry K."/>
            <person name="Bills G."/>
            <person name="Bluhm B."/>
            <person name="Cannon C."/>
            <person name="Castanera R."/>
            <person name="Culley D."/>
            <person name="Daum C."/>
            <person name="Ezra D."/>
            <person name="Gonzalez J."/>
            <person name="Henrissat B."/>
            <person name="Kuo A."/>
            <person name="Liang C."/>
            <person name="Lipzen A."/>
            <person name="Lutzoni F."/>
            <person name="Magnuson J."/>
            <person name="Mondo S."/>
            <person name="Nolan M."/>
            <person name="Ohm R."/>
            <person name="Pangilinan J."/>
            <person name="Park H.-J."/>
            <person name="Ramirez L."/>
            <person name="Alfaro M."/>
            <person name="Sun H."/>
            <person name="Tritt A."/>
            <person name="Yoshinaga Y."/>
            <person name="Zwiers L.-H."/>
            <person name="Turgeon B."/>
            <person name="Goodwin S."/>
            <person name="Spatafora J."/>
            <person name="Crous P."/>
            <person name="Grigoriev I."/>
        </authorList>
    </citation>
    <scope>NUCLEOTIDE SEQUENCE</scope>
    <source>
        <strain evidence="4">CBS 119925</strain>
    </source>
</reference>
<dbReference type="GO" id="GO:0016020">
    <property type="term" value="C:membrane"/>
    <property type="evidence" value="ECO:0007669"/>
    <property type="project" value="TreeGrafter"/>
</dbReference>
<protein>
    <submittedName>
        <fullName evidence="4">NAD(P)-binding protein</fullName>
    </submittedName>
</protein>
<dbReference type="PANTHER" id="PTHR44196:SF1">
    <property type="entry name" value="DEHYDROGENASE_REDUCTASE SDR FAMILY MEMBER 7B"/>
    <property type="match status" value="1"/>
</dbReference>
<evidence type="ECO:0000256" key="1">
    <source>
        <dbReference type="ARBA" id="ARBA00006484"/>
    </source>
</evidence>
<dbReference type="SUPFAM" id="SSF51735">
    <property type="entry name" value="NAD(P)-binding Rossmann-fold domains"/>
    <property type="match status" value="1"/>
</dbReference>
<dbReference type="PANTHER" id="PTHR44196">
    <property type="entry name" value="DEHYDROGENASE/REDUCTASE SDR FAMILY MEMBER 7B"/>
    <property type="match status" value="1"/>
</dbReference>
<dbReference type="Pfam" id="PF00106">
    <property type="entry name" value="adh_short"/>
    <property type="match status" value="1"/>
</dbReference>